<evidence type="ECO:0000256" key="1">
    <source>
        <dbReference type="ARBA" id="ARBA00022574"/>
    </source>
</evidence>
<feature type="repeat" description="WD" evidence="3">
    <location>
        <begin position="109"/>
        <end position="142"/>
    </location>
</feature>
<dbReference type="EMBL" id="NKXS01002530">
    <property type="protein sequence ID" value="PIN13168.1"/>
    <property type="molecule type" value="Genomic_DNA"/>
</dbReference>
<reference evidence="5" key="1">
    <citation type="journal article" date="2018" name="Gigascience">
        <title>Genome assembly of the Pink Ipe (Handroanthus impetiginosus, Bignoniaceae), a highly valued, ecologically keystone Neotropical timber forest tree.</title>
        <authorList>
            <person name="Silva-Junior O.B."/>
            <person name="Grattapaglia D."/>
            <person name="Novaes E."/>
            <person name="Collevatti R.G."/>
        </authorList>
    </citation>
    <scope>NUCLEOTIDE SEQUENCE [LARGE SCALE GENOMIC DNA]</scope>
    <source>
        <strain evidence="5">cv. UFG-1</strain>
    </source>
</reference>
<keyword evidence="1 3" id="KW-0853">WD repeat</keyword>
<sequence length="262" mass="29551">MILGTHALGDDRNYLIIAQVGLPLQDTENLAGQQDDERSEFGVIERAEGKVQFIQQITHDGEVNRARYMPQNPFINATRTVNIEVYVFDCRKHPSEPSLDGACSPDLRLRGHSAEGCGLSWSQFRQGHLLSSSNDAQICLWDTNVTPKNKALDAMQIFKICECTVEDVAWHQSCQYLFGSVGDDHSLHLWDLQSRSVSKPKLSVVAHQSEANSLAFNPINEWLIGVLQTSLMYERFLLLSTPLIVTRNRFSRLDGIQRIRPS</sequence>
<accession>A0A2G9H6M5</accession>
<dbReference type="SMART" id="SM00320">
    <property type="entry name" value="WD40"/>
    <property type="match status" value="2"/>
</dbReference>
<dbReference type="PANTHER" id="PTHR22850">
    <property type="entry name" value="WD40 REPEAT FAMILY"/>
    <property type="match status" value="1"/>
</dbReference>
<dbReference type="InterPro" id="IPR001680">
    <property type="entry name" value="WD40_rpt"/>
</dbReference>
<dbReference type="STRING" id="429701.A0A2G9H6M5"/>
<dbReference type="Proteomes" id="UP000231279">
    <property type="component" value="Unassembled WGS sequence"/>
</dbReference>
<dbReference type="OrthoDB" id="427795at2759"/>
<protein>
    <submittedName>
        <fullName evidence="4">Uncharacterized protein</fullName>
    </submittedName>
</protein>
<evidence type="ECO:0000313" key="4">
    <source>
        <dbReference type="EMBL" id="PIN13168.1"/>
    </source>
</evidence>
<dbReference type="InterPro" id="IPR050459">
    <property type="entry name" value="WD_repeat_RBAP46/RBAP48/MSI1"/>
</dbReference>
<evidence type="ECO:0000256" key="2">
    <source>
        <dbReference type="ARBA" id="ARBA00022737"/>
    </source>
</evidence>
<dbReference type="PROSITE" id="PS50082">
    <property type="entry name" value="WD_REPEATS_2"/>
    <property type="match status" value="1"/>
</dbReference>
<keyword evidence="5" id="KW-1185">Reference proteome</keyword>
<dbReference type="Gene3D" id="2.130.10.10">
    <property type="entry name" value="YVTN repeat-like/Quinoprotein amine dehydrogenase"/>
    <property type="match status" value="1"/>
</dbReference>
<comment type="caution">
    <text evidence="4">The sequence shown here is derived from an EMBL/GenBank/DDBJ whole genome shotgun (WGS) entry which is preliminary data.</text>
</comment>
<dbReference type="InterPro" id="IPR015943">
    <property type="entry name" value="WD40/YVTN_repeat-like_dom_sf"/>
</dbReference>
<keyword evidence="2" id="KW-0677">Repeat</keyword>
<proteinExistence type="predicted"/>
<evidence type="ECO:0000256" key="3">
    <source>
        <dbReference type="PROSITE-ProRule" id="PRU00221"/>
    </source>
</evidence>
<dbReference type="InterPro" id="IPR036322">
    <property type="entry name" value="WD40_repeat_dom_sf"/>
</dbReference>
<dbReference type="AlphaFoldDB" id="A0A2G9H6M5"/>
<name>A0A2G9H6M5_9LAMI</name>
<dbReference type="Pfam" id="PF00400">
    <property type="entry name" value="WD40"/>
    <property type="match status" value="1"/>
</dbReference>
<evidence type="ECO:0000313" key="5">
    <source>
        <dbReference type="Proteomes" id="UP000231279"/>
    </source>
</evidence>
<organism evidence="4 5">
    <name type="scientific">Handroanthus impetiginosus</name>
    <dbReference type="NCBI Taxonomy" id="429701"/>
    <lineage>
        <taxon>Eukaryota</taxon>
        <taxon>Viridiplantae</taxon>
        <taxon>Streptophyta</taxon>
        <taxon>Embryophyta</taxon>
        <taxon>Tracheophyta</taxon>
        <taxon>Spermatophyta</taxon>
        <taxon>Magnoliopsida</taxon>
        <taxon>eudicotyledons</taxon>
        <taxon>Gunneridae</taxon>
        <taxon>Pentapetalae</taxon>
        <taxon>asterids</taxon>
        <taxon>lamiids</taxon>
        <taxon>Lamiales</taxon>
        <taxon>Bignoniaceae</taxon>
        <taxon>Crescentiina</taxon>
        <taxon>Tabebuia alliance</taxon>
        <taxon>Handroanthus</taxon>
    </lineage>
</organism>
<dbReference type="SUPFAM" id="SSF50978">
    <property type="entry name" value="WD40 repeat-like"/>
    <property type="match status" value="1"/>
</dbReference>
<gene>
    <name evidence="4" type="ORF">CDL12_14204</name>
</gene>